<proteinExistence type="predicted"/>
<name>A0AAV4QUE1_CAEEX</name>
<accession>A0AAV4QUE1</accession>
<evidence type="ECO:0000313" key="2">
    <source>
        <dbReference type="Proteomes" id="UP001054945"/>
    </source>
</evidence>
<protein>
    <submittedName>
        <fullName evidence="1">Uncharacterized protein</fullName>
    </submittedName>
</protein>
<dbReference type="AlphaFoldDB" id="A0AAV4QUE1"/>
<gene>
    <name evidence="1" type="primary">AVEN_268609_1</name>
    <name evidence="1" type="ORF">CEXT_8761</name>
</gene>
<dbReference type="Proteomes" id="UP001054945">
    <property type="component" value="Unassembled WGS sequence"/>
</dbReference>
<reference evidence="1 2" key="1">
    <citation type="submission" date="2021-06" db="EMBL/GenBank/DDBJ databases">
        <title>Caerostris extrusa draft genome.</title>
        <authorList>
            <person name="Kono N."/>
            <person name="Arakawa K."/>
        </authorList>
    </citation>
    <scope>NUCLEOTIDE SEQUENCE [LARGE SCALE GENOMIC DNA]</scope>
</reference>
<keyword evidence="2" id="KW-1185">Reference proteome</keyword>
<sequence>MERNAPKINKCAVKLLGIDCSDLADEEILECVSNHIEPSSIEALVYDFFNSFYVLFLKDIESSCLLVGKKINFQTFQINVLPLMDCFIVDNVYPYVQHDELRDIFKIFGNVLSVSNHHAVPNSSKFSHVLSGKREIVFLLPAEASEINIPINVIHAPYSFRITKFCYACLTEGHSILHCPDIEDEKICKDEIKDVENGSDSELDSIIKSEDIYTSDKEDTCSDIQSVTENTEKMEKSFLPEKSVDYGNLTEEVNDVQDEGVSSSKKINEAQKVEKKRFSSSGGKDALLLQKPTKIRKIIPEGEKLIHKYLNNVHANVVKHILCGNLEAGEIIQYAFNCLEDVKKKRFHLKSDFLK</sequence>
<evidence type="ECO:0000313" key="1">
    <source>
        <dbReference type="EMBL" id="GIY11711.1"/>
    </source>
</evidence>
<comment type="caution">
    <text evidence="1">The sequence shown here is derived from an EMBL/GenBank/DDBJ whole genome shotgun (WGS) entry which is preliminary data.</text>
</comment>
<dbReference type="EMBL" id="BPLR01006686">
    <property type="protein sequence ID" value="GIY11711.1"/>
    <property type="molecule type" value="Genomic_DNA"/>
</dbReference>
<organism evidence="1 2">
    <name type="scientific">Caerostris extrusa</name>
    <name type="common">Bark spider</name>
    <name type="synonym">Caerostris bankana</name>
    <dbReference type="NCBI Taxonomy" id="172846"/>
    <lineage>
        <taxon>Eukaryota</taxon>
        <taxon>Metazoa</taxon>
        <taxon>Ecdysozoa</taxon>
        <taxon>Arthropoda</taxon>
        <taxon>Chelicerata</taxon>
        <taxon>Arachnida</taxon>
        <taxon>Araneae</taxon>
        <taxon>Araneomorphae</taxon>
        <taxon>Entelegynae</taxon>
        <taxon>Araneoidea</taxon>
        <taxon>Araneidae</taxon>
        <taxon>Caerostris</taxon>
    </lineage>
</organism>